<dbReference type="GO" id="GO:0006429">
    <property type="term" value="P:leucyl-tRNA aminoacylation"/>
    <property type="evidence" value="ECO:0007669"/>
    <property type="project" value="InterPro"/>
</dbReference>
<evidence type="ECO:0000256" key="5">
    <source>
        <dbReference type="ARBA" id="ARBA00022840"/>
    </source>
</evidence>
<name>A0A484KST0_9ASTE</name>
<dbReference type="PANTHER" id="PTHR45794">
    <property type="entry name" value="LEUCYL-TRNA SYNTHETASE"/>
    <property type="match status" value="1"/>
</dbReference>
<dbReference type="Gene3D" id="3.40.50.620">
    <property type="entry name" value="HUPs"/>
    <property type="match status" value="1"/>
</dbReference>
<dbReference type="Pfam" id="PF08264">
    <property type="entry name" value="Anticodon_1"/>
    <property type="match status" value="1"/>
</dbReference>
<dbReference type="InterPro" id="IPR014729">
    <property type="entry name" value="Rossmann-like_a/b/a_fold"/>
</dbReference>
<organism evidence="13 14">
    <name type="scientific">Cuscuta campestris</name>
    <dbReference type="NCBI Taxonomy" id="132261"/>
    <lineage>
        <taxon>Eukaryota</taxon>
        <taxon>Viridiplantae</taxon>
        <taxon>Streptophyta</taxon>
        <taxon>Embryophyta</taxon>
        <taxon>Tracheophyta</taxon>
        <taxon>Spermatophyta</taxon>
        <taxon>Magnoliopsida</taxon>
        <taxon>eudicotyledons</taxon>
        <taxon>Gunneridae</taxon>
        <taxon>Pentapetalae</taxon>
        <taxon>asterids</taxon>
        <taxon>lamiids</taxon>
        <taxon>Solanales</taxon>
        <taxon>Convolvulaceae</taxon>
        <taxon>Cuscuteae</taxon>
        <taxon>Cuscuta</taxon>
        <taxon>Cuscuta subgen. Grammica</taxon>
        <taxon>Cuscuta sect. Cleistogrammica</taxon>
    </lineage>
</organism>
<dbReference type="FunFam" id="3.90.740.10:FF:000001">
    <property type="entry name" value="Leucine--tRNA ligase, cytoplasmic"/>
    <property type="match status" value="1"/>
</dbReference>
<dbReference type="NCBIfam" id="TIGR00395">
    <property type="entry name" value="leuS_arch"/>
    <property type="match status" value="1"/>
</dbReference>
<dbReference type="InterPro" id="IPR009008">
    <property type="entry name" value="Val/Leu/Ile-tRNA-synth_edit"/>
</dbReference>
<accession>A0A484KST0</accession>
<evidence type="ECO:0000256" key="6">
    <source>
        <dbReference type="ARBA" id="ARBA00022917"/>
    </source>
</evidence>
<evidence type="ECO:0000256" key="3">
    <source>
        <dbReference type="ARBA" id="ARBA00022598"/>
    </source>
</evidence>
<dbReference type="InterPro" id="IPR013155">
    <property type="entry name" value="M/V/L/I-tRNA-synth_anticd-bd"/>
</dbReference>
<evidence type="ECO:0000256" key="7">
    <source>
        <dbReference type="ARBA" id="ARBA00023146"/>
    </source>
</evidence>
<dbReference type="FunFam" id="1.10.730.10:FF:000020">
    <property type="entry name" value="Leucine--tRNA ligase cytoplasmic"/>
    <property type="match status" value="1"/>
</dbReference>
<dbReference type="NCBIfam" id="NF008957">
    <property type="entry name" value="PRK12300.1"/>
    <property type="match status" value="1"/>
</dbReference>
<evidence type="ECO:0000256" key="1">
    <source>
        <dbReference type="ARBA" id="ARBA00005594"/>
    </source>
</evidence>
<dbReference type="EC" id="6.1.1.4" evidence="2"/>
<protein>
    <recommendedName>
        <fullName evidence="2">leucine--tRNA ligase</fullName>
        <ecNumber evidence="2">6.1.1.4</ecNumber>
    </recommendedName>
    <alternativeName>
        <fullName evidence="8">Leucyl-tRNA synthetase</fullName>
    </alternativeName>
</protein>
<dbReference type="SUPFAM" id="SSF50677">
    <property type="entry name" value="ValRS/IleRS/LeuRS editing domain"/>
    <property type="match status" value="1"/>
</dbReference>
<dbReference type="Proteomes" id="UP000595140">
    <property type="component" value="Unassembled WGS sequence"/>
</dbReference>
<feature type="domain" description="Aminoacyl-tRNA synthetase class Ia" evidence="10">
    <location>
        <begin position="43"/>
        <end position="749"/>
    </location>
</feature>
<dbReference type="InterPro" id="IPR004493">
    <property type="entry name" value="Leu-tRNA-synth_Ia_arc/euk"/>
</dbReference>
<evidence type="ECO:0000259" key="10">
    <source>
        <dbReference type="Pfam" id="PF00133"/>
    </source>
</evidence>
<dbReference type="InterPro" id="IPR002300">
    <property type="entry name" value="aa-tRNA-synth_Ia"/>
</dbReference>
<sequence length="1072" mass="122582">MHFFHSKLRVLCYSTYIIHRMMTKETISYARRNTLLEIESTAQTWWKEANVFKADSCEEPPQLRKKFFGNIPFPYMNGVLHLGHGFSISKLEFAAAYHRLNGMNVLLPFAFHCTGMPIKAAADKIAREIQQYGDPPLFPNIKENNRLKYQWEIMHDLGIQDNEISKFQDPQKWLSYFPHVAMDDLKAFGLGCDWRRSFVTTEINPFFDSFVRWQMNKLKSMGKIVKEARHTIYSPLDGQPCADHDRAIGEGVQPQEYTLIKMEMVAPFNSPKMKAALEGKNVFLAALTSRPETMYGLTNAWVSPEGRYGAFEINDTDVLVLCHRAALNLAYQGLSKVPEQTSCLLELTGYDLIGLPLKFPMSFRQILYVLPMPATTNTQIVDKGTGILTSVPSDVPLDYIWLHNLKMKPNLRNKYALKDEWVLPLEITPIIFVDGFGDEAAAEKVCKDMKIISQNEKVKLEEAAKLIDSLEGKLLVGEYAGKRINIVKPLISKSLIETQQAILYYEPASQVISRSGDECIVALTEQWFITYGEVEWKKMAEECLLSMKLYSDEARHWFEHSLSWLNKWACSRSFGLGTRIPWDEQFLVESLSDSSLYMAYYTVSHLLHGGDIYGSRSNSSIRPEQMTGDVWDFVFSSGPYPKSSDIPSSVLNQMKQEFEYWYPFDLRVSGKDLIQNHLMFCIYNHTALLPKNHWPRGFRCNGHLMLNAKKMAKGNGNFMTLRDSLGEYGADAIRFALADAGDGLDDANFSSSVANAAVLRLTKELSWIKEVMDTTESSLRVGGKYTFADRVFNNEMNIAVRNTKVNYERYMFREALKTGFYNLQASRDEYRLMCGPTRMNRDLLLRFVDVQVRLITPICPHFAEYVWRTLLKKEGFVVKASGWPKAEEPDLNLKWANKYMQELISRIRKLLRKKMSKKGSNAEKLGVVVVVVVKEEFDGWNAECLKILRGKYNKEKGCFAPNREIMNALEKSSLSQPLELCMPFIRFKQDETSEFGIGALESKLPFEEMKLLEENLELIKTQAGVENMQLCSVNDLNALTDRASDLADLNPPSPGNPTPIIMFMKVEQQLTL</sequence>
<keyword evidence="7" id="KW-0030">Aminoacyl-tRNA synthetase</keyword>
<evidence type="ECO:0000259" key="12">
    <source>
        <dbReference type="Pfam" id="PF24810"/>
    </source>
</evidence>
<keyword evidence="6" id="KW-0648">Protein biosynthesis</keyword>
<feature type="domain" description="Leucine--tRNA ligase RagD-binding" evidence="12">
    <location>
        <begin position="935"/>
        <end position="1004"/>
    </location>
</feature>
<dbReference type="Gene3D" id="3.90.740.10">
    <property type="entry name" value="Valyl/Leucyl/Isoleucyl-tRNA synthetase, editing domain"/>
    <property type="match status" value="1"/>
</dbReference>
<evidence type="ECO:0000256" key="8">
    <source>
        <dbReference type="ARBA" id="ARBA00030520"/>
    </source>
</evidence>
<keyword evidence="14" id="KW-1185">Reference proteome</keyword>
<dbReference type="AlphaFoldDB" id="A0A484KST0"/>
<dbReference type="EMBL" id="OOIL02000526">
    <property type="protein sequence ID" value="VFQ66187.1"/>
    <property type="molecule type" value="Genomic_DNA"/>
</dbReference>
<dbReference type="OrthoDB" id="10249672at2759"/>
<evidence type="ECO:0000313" key="13">
    <source>
        <dbReference type="EMBL" id="VFQ66187.1"/>
    </source>
</evidence>
<dbReference type="GO" id="GO:0005524">
    <property type="term" value="F:ATP binding"/>
    <property type="evidence" value="ECO:0007669"/>
    <property type="project" value="UniProtKB-KW"/>
</dbReference>
<dbReference type="Pfam" id="PF00133">
    <property type="entry name" value="tRNA-synt_1"/>
    <property type="match status" value="1"/>
</dbReference>
<comment type="similarity">
    <text evidence="1">Belongs to the class-I aminoacyl-tRNA synthetase family.</text>
</comment>
<comment type="catalytic activity">
    <reaction evidence="9">
        <text>tRNA(Leu) + L-leucine + ATP = L-leucyl-tRNA(Leu) + AMP + diphosphate</text>
        <dbReference type="Rhea" id="RHEA:11688"/>
        <dbReference type="Rhea" id="RHEA-COMP:9613"/>
        <dbReference type="Rhea" id="RHEA-COMP:9622"/>
        <dbReference type="ChEBI" id="CHEBI:30616"/>
        <dbReference type="ChEBI" id="CHEBI:33019"/>
        <dbReference type="ChEBI" id="CHEBI:57427"/>
        <dbReference type="ChEBI" id="CHEBI:78442"/>
        <dbReference type="ChEBI" id="CHEBI:78494"/>
        <dbReference type="ChEBI" id="CHEBI:456215"/>
        <dbReference type="EC" id="6.1.1.4"/>
    </reaction>
</comment>
<dbReference type="InterPro" id="IPR009080">
    <property type="entry name" value="tRNAsynth_Ia_anticodon-bd"/>
</dbReference>
<dbReference type="InterPro" id="IPR055416">
    <property type="entry name" value="RBD_LARS1"/>
</dbReference>
<evidence type="ECO:0000256" key="4">
    <source>
        <dbReference type="ARBA" id="ARBA00022741"/>
    </source>
</evidence>
<keyword evidence="5" id="KW-0067">ATP-binding</keyword>
<gene>
    <name evidence="13" type="ORF">CCAM_LOCUS7963</name>
</gene>
<dbReference type="SUPFAM" id="SSF47323">
    <property type="entry name" value="Anticodon-binding domain of a subclass of class I aminoacyl-tRNA synthetases"/>
    <property type="match status" value="1"/>
</dbReference>
<feature type="domain" description="Methionyl/Valyl/Leucyl/Isoleucyl-tRNA synthetase anticodon-binding" evidence="11">
    <location>
        <begin position="789"/>
        <end position="921"/>
    </location>
</feature>
<dbReference type="SUPFAM" id="SSF52374">
    <property type="entry name" value="Nucleotidylyl transferase"/>
    <property type="match status" value="1"/>
</dbReference>
<dbReference type="Gene3D" id="1.10.730.10">
    <property type="entry name" value="Isoleucyl-tRNA Synthetase, Domain 1"/>
    <property type="match status" value="1"/>
</dbReference>
<keyword evidence="4" id="KW-0547">Nucleotide-binding</keyword>
<proteinExistence type="inferred from homology"/>
<dbReference type="PANTHER" id="PTHR45794:SF1">
    <property type="entry name" value="LEUCINE--TRNA LIGASE, CYTOPLASMIC"/>
    <property type="match status" value="1"/>
</dbReference>
<keyword evidence="3" id="KW-0436">Ligase</keyword>
<evidence type="ECO:0000256" key="9">
    <source>
        <dbReference type="ARBA" id="ARBA00047469"/>
    </source>
</evidence>
<dbReference type="GO" id="GO:0002161">
    <property type="term" value="F:aminoacyl-tRNA deacylase activity"/>
    <property type="evidence" value="ECO:0007669"/>
    <property type="project" value="InterPro"/>
</dbReference>
<dbReference type="GO" id="GO:0004823">
    <property type="term" value="F:leucine-tRNA ligase activity"/>
    <property type="evidence" value="ECO:0007669"/>
    <property type="project" value="UniProtKB-EC"/>
</dbReference>
<evidence type="ECO:0000256" key="2">
    <source>
        <dbReference type="ARBA" id="ARBA00013164"/>
    </source>
</evidence>
<dbReference type="FunFam" id="3.40.50.620:FF:000426">
    <property type="entry name" value="Leucyl-tRNA synthetase a"/>
    <property type="match status" value="1"/>
</dbReference>
<evidence type="ECO:0000313" key="14">
    <source>
        <dbReference type="Proteomes" id="UP000595140"/>
    </source>
</evidence>
<dbReference type="Pfam" id="PF24810">
    <property type="entry name" value="RBD_LARS1"/>
    <property type="match status" value="1"/>
</dbReference>
<dbReference type="CDD" id="cd07959">
    <property type="entry name" value="Anticodon_Ia_Leu_AEc"/>
    <property type="match status" value="1"/>
</dbReference>
<reference evidence="13 14" key="1">
    <citation type="submission" date="2018-04" db="EMBL/GenBank/DDBJ databases">
        <authorList>
            <person name="Vogel A."/>
        </authorList>
    </citation>
    <scope>NUCLEOTIDE SEQUENCE [LARGE SCALE GENOMIC DNA]</scope>
</reference>
<evidence type="ECO:0000259" key="11">
    <source>
        <dbReference type="Pfam" id="PF08264"/>
    </source>
</evidence>